<evidence type="ECO:0000256" key="3">
    <source>
        <dbReference type="ARBA" id="ARBA00023125"/>
    </source>
</evidence>
<dbReference type="STRING" id="118126.L21_1198"/>
<keyword evidence="4" id="KW-0804">Transcription</keyword>
<dbReference type="GO" id="GO:0006352">
    <property type="term" value="P:DNA-templated transcription initiation"/>
    <property type="evidence" value="ECO:0007669"/>
    <property type="project" value="InterPro"/>
</dbReference>
<dbReference type="InterPro" id="IPR012295">
    <property type="entry name" value="TBP_dom_sf"/>
</dbReference>
<name>A0A1M4MKD0_9EURY</name>
<dbReference type="SUPFAM" id="SSF55945">
    <property type="entry name" value="TATA-box binding protein-like"/>
    <property type="match status" value="2"/>
</dbReference>
<evidence type="ECO:0000313" key="5">
    <source>
        <dbReference type="EMBL" id="SCL75302.1"/>
    </source>
</evidence>
<proteinExistence type="inferred from homology"/>
<accession>A0A1M4MKD0</accession>
<dbReference type="AlphaFoldDB" id="A0A1M4MKD0"/>
<evidence type="ECO:0000256" key="1">
    <source>
        <dbReference type="ARBA" id="ARBA00005560"/>
    </source>
</evidence>
<evidence type="ECO:0000313" key="6">
    <source>
        <dbReference type="Proteomes" id="UP000184671"/>
    </source>
</evidence>
<sequence>MKIINIVASGDLHQSVSFERLPELPDTNYRYNPENYHGAYILLSRGKATIYRSGKYIIYGLASLDEVDTSYREFLTRISPLIDPSLASPPEVRNIVGMEDFQIEIPLLQLVVALRMEQVEYEPEQFPGLIYRGDAGTALIFSSGKVIFAGFKDLDSMEAFASGLKAKIKNVA</sequence>
<organism evidence="5 6">
    <name type="scientific">Methanoculleus chikugoensis</name>
    <dbReference type="NCBI Taxonomy" id="118126"/>
    <lineage>
        <taxon>Archaea</taxon>
        <taxon>Methanobacteriati</taxon>
        <taxon>Methanobacteriota</taxon>
        <taxon>Stenosarchaea group</taxon>
        <taxon>Methanomicrobia</taxon>
        <taxon>Methanomicrobiales</taxon>
        <taxon>Methanomicrobiaceae</taxon>
        <taxon>Methanoculleus</taxon>
    </lineage>
</organism>
<keyword evidence="3" id="KW-0238">DNA-binding</keyword>
<dbReference type="OrthoDB" id="350539at2157"/>
<reference evidence="5 6" key="1">
    <citation type="submission" date="2016-08" db="EMBL/GenBank/DDBJ databases">
        <authorList>
            <person name="Seilhamer J.J."/>
        </authorList>
    </citation>
    <scope>NUCLEOTIDE SEQUENCE [LARGE SCALE GENOMIC DNA]</scope>
    <source>
        <strain evidence="5">L21-II-0</strain>
    </source>
</reference>
<evidence type="ECO:0000256" key="2">
    <source>
        <dbReference type="ARBA" id="ARBA00022737"/>
    </source>
</evidence>
<dbReference type="Proteomes" id="UP000184671">
    <property type="component" value="Unassembled WGS sequence"/>
</dbReference>
<dbReference type="RefSeq" id="WP_074369574.1">
    <property type="nucleotide sequence ID" value="NZ_FMID01000028.1"/>
</dbReference>
<dbReference type="Gene3D" id="3.30.310.10">
    <property type="entry name" value="TATA-Binding Protein"/>
    <property type="match status" value="2"/>
</dbReference>
<comment type="similarity">
    <text evidence="1">Belongs to the TBP family.</text>
</comment>
<keyword evidence="2" id="KW-0677">Repeat</keyword>
<dbReference type="PANTHER" id="PTHR10126">
    <property type="entry name" value="TATA-BOX BINDING PROTEIN"/>
    <property type="match status" value="1"/>
</dbReference>
<dbReference type="Pfam" id="PF00352">
    <property type="entry name" value="TBP"/>
    <property type="match status" value="2"/>
</dbReference>
<dbReference type="InterPro" id="IPR000814">
    <property type="entry name" value="TBP"/>
</dbReference>
<dbReference type="EMBL" id="FMID01000028">
    <property type="protein sequence ID" value="SCL75302.1"/>
    <property type="molecule type" value="Genomic_DNA"/>
</dbReference>
<gene>
    <name evidence="5" type="ORF">L21_1198</name>
</gene>
<protein>
    <submittedName>
        <fullName evidence="5">Transcription factor</fullName>
    </submittedName>
</protein>
<dbReference type="GO" id="GO:0003677">
    <property type="term" value="F:DNA binding"/>
    <property type="evidence" value="ECO:0007669"/>
    <property type="project" value="UniProtKB-KW"/>
</dbReference>
<dbReference type="PRINTS" id="PR00686">
    <property type="entry name" value="TIFACTORIID"/>
</dbReference>
<evidence type="ECO:0000256" key="4">
    <source>
        <dbReference type="ARBA" id="ARBA00023163"/>
    </source>
</evidence>